<evidence type="ECO:0000256" key="1">
    <source>
        <dbReference type="SAM" id="SignalP"/>
    </source>
</evidence>
<dbReference type="Gene3D" id="3.40.50.1240">
    <property type="entry name" value="Phosphoglycerate mutase-like"/>
    <property type="match status" value="1"/>
</dbReference>
<organism evidence="2 3">
    <name type="scientific">Flavobacterium muglaense</name>
    <dbReference type="NCBI Taxonomy" id="2764716"/>
    <lineage>
        <taxon>Bacteria</taxon>
        <taxon>Pseudomonadati</taxon>
        <taxon>Bacteroidota</taxon>
        <taxon>Flavobacteriia</taxon>
        <taxon>Flavobacteriales</taxon>
        <taxon>Flavobacteriaceae</taxon>
        <taxon>Flavobacterium</taxon>
    </lineage>
</organism>
<dbReference type="EMBL" id="JACRUL010000002">
    <property type="protein sequence ID" value="MBC5843218.1"/>
    <property type="molecule type" value="Genomic_DNA"/>
</dbReference>
<dbReference type="AlphaFoldDB" id="A0A923N003"/>
<dbReference type="RefSeq" id="WP_187016908.1">
    <property type="nucleotide sequence ID" value="NZ_JACRUK010000002.1"/>
</dbReference>
<proteinExistence type="predicted"/>
<dbReference type="Proteomes" id="UP000641454">
    <property type="component" value="Unassembled WGS sequence"/>
</dbReference>
<evidence type="ECO:0000313" key="3">
    <source>
        <dbReference type="Proteomes" id="UP000641454"/>
    </source>
</evidence>
<protein>
    <submittedName>
        <fullName evidence="2">Histidine phosphatase family protein</fullName>
    </submittedName>
</protein>
<sequence length="171" mass="18667">MKTRISLLLLFISLTVFAQSKTPTTIYLVRHAEKMTNDPAETNPSLSSKGTDRAIELAQTLKDSPISTIYTTDTNRTWSTAAPTSEYKGIDILKYDAKNLNVAATTILKENKGKTILIIGHSNTVLETIEALGGKRPIENIGDLDYNNLFLLVINSDGTTTTTLTKYGAAN</sequence>
<dbReference type="InterPro" id="IPR013078">
    <property type="entry name" value="His_Pase_superF_clade-1"/>
</dbReference>
<dbReference type="Pfam" id="PF00300">
    <property type="entry name" value="His_Phos_1"/>
    <property type="match status" value="1"/>
</dbReference>
<dbReference type="InterPro" id="IPR029033">
    <property type="entry name" value="His_PPase_superfam"/>
</dbReference>
<comment type="caution">
    <text evidence="2">The sequence shown here is derived from an EMBL/GenBank/DDBJ whole genome shotgun (WGS) entry which is preliminary data.</text>
</comment>
<name>A0A923N003_9FLAO</name>
<accession>A0A923N003</accession>
<keyword evidence="3" id="KW-1185">Reference proteome</keyword>
<gene>
    <name evidence="2" type="ORF">H8R25_02030</name>
</gene>
<keyword evidence="1" id="KW-0732">Signal</keyword>
<dbReference type="SUPFAM" id="SSF53254">
    <property type="entry name" value="Phosphoglycerate mutase-like"/>
    <property type="match status" value="1"/>
</dbReference>
<dbReference type="CDD" id="cd07067">
    <property type="entry name" value="HP_PGM_like"/>
    <property type="match status" value="1"/>
</dbReference>
<reference evidence="2 3" key="1">
    <citation type="submission" date="2020-08" db="EMBL/GenBank/DDBJ databases">
        <title>Description of novel Flavobacterium F-392 isolate.</title>
        <authorList>
            <person name="Saticioglu I.B."/>
            <person name="Duman M."/>
            <person name="Altun S."/>
        </authorList>
    </citation>
    <scope>NUCLEOTIDE SEQUENCE [LARGE SCALE GENOMIC DNA]</scope>
    <source>
        <strain evidence="2 3">F-392</strain>
    </source>
</reference>
<evidence type="ECO:0000313" key="2">
    <source>
        <dbReference type="EMBL" id="MBC5843218.1"/>
    </source>
</evidence>
<feature type="signal peptide" evidence="1">
    <location>
        <begin position="1"/>
        <end position="18"/>
    </location>
</feature>
<feature type="chain" id="PRO_5037180955" evidence="1">
    <location>
        <begin position="19"/>
        <end position="171"/>
    </location>
</feature>